<evidence type="ECO:0000256" key="3">
    <source>
        <dbReference type="ARBA" id="ARBA00012916"/>
    </source>
</evidence>
<evidence type="ECO:0000256" key="4">
    <source>
        <dbReference type="ARBA" id="ARBA00016090"/>
    </source>
</evidence>
<dbReference type="InterPro" id="IPR035490">
    <property type="entry name" value="GlmS/FrlB_SIS"/>
</dbReference>
<dbReference type="CDD" id="cd05008">
    <property type="entry name" value="SIS_GlmS_GlmD_1"/>
    <property type="match status" value="1"/>
</dbReference>
<keyword evidence="8" id="KW-0677">Repeat</keyword>
<dbReference type="GO" id="GO:0046349">
    <property type="term" value="P:amino sugar biosynthetic process"/>
    <property type="evidence" value="ECO:0007669"/>
    <property type="project" value="UniProtKB-ARBA"/>
</dbReference>
<dbReference type="FunFam" id="3.40.50.10490:FF:000001">
    <property type="entry name" value="Glutamine--fructose-6-phosphate aminotransferase [isomerizing]"/>
    <property type="match status" value="1"/>
</dbReference>
<name>A0A094PQJ0_9ZZZZ</name>
<dbReference type="SUPFAM" id="SSF53697">
    <property type="entry name" value="SIS domain"/>
    <property type="match status" value="1"/>
</dbReference>
<dbReference type="GO" id="GO:0006047">
    <property type="term" value="P:UDP-N-acetylglucosamine metabolic process"/>
    <property type="evidence" value="ECO:0007669"/>
    <property type="project" value="TreeGrafter"/>
</dbReference>
<sequence length="612" mass="65993">MCGIVGYTGVNSAITPLIEGLRRLEYRGYDSAGIALGTSGKLYIEKRAGKLANLEGSLGSALPIATSGIGHTRWATHGGPTDNNAHPHVDNEGKLAVIHNGIIENYNQLKAELQAKGHKFHSDTDTESVAHLLSDLRKEFNGDLPAAMREAVKTLRGSFTLLAVHADEPGVIVGVRRNSPLVLGLGDNEYFLASDVAAFIEYTKRAVELGQDEIVVITPTGFEITDLDGNAQTPREYLVTWDAEAAQKGGFSHFMLKEIFEQPKAVADTLIGRLTDNNQIELDELKMSDEEIRSLKKIVVIACGTAYHAGMIAKYAIEKWAKISVDVEIASEYRYRDPIIDSQTLVIAISQSGETMDTLMALRHAKSAGARVLAICNTNSSTIPRESDAVLYTHAGPEIAVASTKAFLTQVVAVYLIGLHLAQVRKVLVDQDVADLYNELLELPAKIEAILETVEPLRALTRTFAKSSSVLFLGRNVGFPAALEGALKLKELAYMHAEGFAGGELKHGPIALIEEGTPVIAIVPSGHDHALDEKMLSNIQEVKARGAQVIVIAEEGAEVTGAAHVIRIPVAPALFQPVLATVPLQVFAYEMAIARGNDVDQPRNLAKSVTVE</sequence>
<evidence type="ECO:0000313" key="12">
    <source>
        <dbReference type="EMBL" id="KGA13980.1"/>
    </source>
</evidence>
<dbReference type="EC" id="2.6.1.16" evidence="3"/>
<dbReference type="InterPro" id="IPR005855">
    <property type="entry name" value="GFAT"/>
</dbReference>
<dbReference type="InterPro" id="IPR047084">
    <property type="entry name" value="GFAT_N"/>
</dbReference>
<dbReference type="NCBIfam" id="TIGR01135">
    <property type="entry name" value="glmS"/>
    <property type="match status" value="1"/>
</dbReference>
<reference evidence="12" key="1">
    <citation type="submission" date="2014-05" db="EMBL/GenBank/DDBJ databases">
        <title>Key roles for freshwater Actinobacteria revealed by deep metagenomic sequencing.</title>
        <authorList>
            <person name="Ghai R."/>
            <person name="Mizuno C.M."/>
            <person name="Picazo A."/>
            <person name="Camacho A."/>
            <person name="Rodriguez-Valera F."/>
        </authorList>
    </citation>
    <scope>NUCLEOTIDE SEQUENCE</scope>
</reference>
<comment type="catalytic activity">
    <reaction evidence="1">
        <text>D-fructose 6-phosphate + L-glutamine = D-glucosamine 6-phosphate + L-glutamate</text>
        <dbReference type="Rhea" id="RHEA:13237"/>
        <dbReference type="ChEBI" id="CHEBI:29985"/>
        <dbReference type="ChEBI" id="CHEBI:58359"/>
        <dbReference type="ChEBI" id="CHEBI:58725"/>
        <dbReference type="ChEBI" id="CHEBI:61527"/>
        <dbReference type="EC" id="2.6.1.16"/>
    </reaction>
</comment>
<dbReference type="SUPFAM" id="SSF56235">
    <property type="entry name" value="N-terminal nucleophile aminohydrolases (Ntn hydrolases)"/>
    <property type="match status" value="1"/>
</dbReference>
<evidence type="ECO:0000256" key="5">
    <source>
        <dbReference type="ARBA" id="ARBA00022490"/>
    </source>
</evidence>
<keyword evidence="9" id="KW-0315">Glutamine amidotransferase</keyword>
<feature type="domain" description="SIS" evidence="11">
    <location>
        <begin position="460"/>
        <end position="602"/>
    </location>
</feature>
<dbReference type="PANTHER" id="PTHR10937:SF0">
    <property type="entry name" value="GLUTAMINE--FRUCTOSE-6-PHOSPHATE TRANSAMINASE (ISOMERIZING)"/>
    <property type="match status" value="1"/>
</dbReference>
<organism evidence="12">
    <name type="scientific">freshwater metagenome</name>
    <dbReference type="NCBI Taxonomy" id="449393"/>
    <lineage>
        <taxon>unclassified sequences</taxon>
        <taxon>metagenomes</taxon>
        <taxon>ecological metagenomes</taxon>
    </lineage>
</organism>
<dbReference type="InterPro" id="IPR017932">
    <property type="entry name" value="GATase_2_dom"/>
</dbReference>
<dbReference type="GO" id="GO:0005829">
    <property type="term" value="C:cytosol"/>
    <property type="evidence" value="ECO:0007669"/>
    <property type="project" value="TreeGrafter"/>
</dbReference>
<gene>
    <name evidence="12" type="ORF">GM50_20990</name>
</gene>
<dbReference type="NCBIfam" id="NF001484">
    <property type="entry name" value="PRK00331.1"/>
    <property type="match status" value="1"/>
</dbReference>
<dbReference type="PROSITE" id="PS51464">
    <property type="entry name" value="SIS"/>
    <property type="match status" value="2"/>
</dbReference>
<evidence type="ECO:0000256" key="2">
    <source>
        <dbReference type="ARBA" id="ARBA00004496"/>
    </source>
</evidence>
<dbReference type="GO" id="GO:0006002">
    <property type="term" value="P:fructose 6-phosphate metabolic process"/>
    <property type="evidence" value="ECO:0007669"/>
    <property type="project" value="TreeGrafter"/>
</dbReference>
<dbReference type="EMBL" id="JNSK01000146">
    <property type="protein sequence ID" value="KGA13980.1"/>
    <property type="molecule type" value="Genomic_DNA"/>
</dbReference>
<dbReference type="GO" id="GO:0006487">
    <property type="term" value="P:protein N-linked glycosylation"/>
    <property type="evidence" value="ECO:0007669"/>
    <property type="project" value="TreeGrafter"/>
</dbReference>
<dbReference type="AlphaFoldDB" id="A0A094PQJ0"/>
<dbReference type="Pfam" id="PF01380">
    <property type="entry name" value="SIS"/>
    <property type="match status" value="2"/>
</dbReference>
<dbReference type="Pfam" id="PF13522">
    <property type="entry name" value="GATase_6"/>
    <property type="match status" value="1"/>
</dbReference>
<evidence type="ECO:0000256" key="9">
    <source>
        <dbReference type="ARBA" id="ARBA00022962"/>
    </source>
</evidence>
<dbReference type="InterPro" id="IPR029055">
    <property type="entry name" value="Ntn_hydrolases_N"/>
</dbReference>
<proteinExistence type="inferred from homology"/>
<evidence type="ECO:0000259" key="10">
    <source>
        <dbReference type="PROSITE" id="PS51278"/>
    </source>
</evidence>
<dbReference type="InterPro" id="IPR035466">
    <property type="entry name" value="GlmS/AgaS_SIS"/>
</dbReference>
<dbReference type="FunFam" id="3.60.20.10:FF:000006">
    <property type="entry name" value="Glutamine--fructose-6-phosphate aminotransferase [isomerizing]"/>
    <property type="match status" value="1"/>
</dbReference>
<accession>A0A094PQJ0</accession>
<dbReference type="CDD" id="cd05009">
    <property type="entry name" value="SIS_GlmS_GlmD_2"/>
    <property type="match status" value="1"/>
</dbReference>
<dbReference type="Gene3D" id="3.60.20.10">
    <property type="entry name" value="Glutamine Phosphoribosylpyrophosphate, subunit 1, domain 1"/>
    <property type="match status" value="1"/>
</dbReference>
<evidence type="ECO:0000256" key="1">
    <source>
        <dbReference type="ARBA" id="ARBA00001031"/>
    </source>
</evidence>
<dbReference type="GO" id="GO:0097367">
    <property type="term" value="F:carbohydrate derivative binding"/>
    <property type="evidence" value="ECO:0007669"/>
    <property type="project" value="InterPro"/>
</dbReference>
<dbReference type="PROSITE" id="PS51278">
    <property type="entry name" value="GATASE_TYPE_2"/>
    <property type="match status" value="1"/>
</dbReference>
<protein>
    <recommendedName>
        <fullName evidence="4">Glutamine--fructose-6-phosphate aminotransferase [isomerizing]</fullName>
        <ecNumber evidence="3">2.6.1.16</ecNumber>
    </recommendedName>
</protein>
<feature type="domain" description="SIS" evidence="11">
    <location>
        <begin position="288"/>
        <end position="427"/>
    </location>
</feature>
<dbReference type="FunFam" id="3.40.50.10490:FF:000002">
    <property type="entry name" value="Glutamine--fructose-6-phosphate aminotransferase [isomerizing]"/>
    <property type="match status" value="1"/>
</dbReference>
<dbReference type="HAMAP" id="MF_00164">
    <property type="entry name" value="GlmS"/>
    <property type="match status" value="1"/>
</dbReference>
<comment type="subcellular location">
    <subcellularLocation>
        <location evidence="2">Cytoplasm</location>
    </subcellularLocation>
</comment>
<evidence type="ECO:0000256" key="7">
    <source>
        <dbReference type="ARBA" id="ARBA00022679"/>
    </source>
</evidence>
<dbReference type="CDD" id="cd00714">
    <property type="entry name" value="GFAT"/>
    <property type="match status" value="1"/>
</dbReference>
<feature type="domain" description="Glutamine amidotransferase type-2" evidence="10">
    <location>
        <begin position="2"/>
        <end position="220"/>
    </location>
</feature>
<dbReference type="PANTHER" id="PTHR10937">
    <property type="entry name" value="GLUCOSAMINE--FRUCTOSE-6-PHOSPHATE AMINOTRANSFERASE, ISOMERIZING"/>
    <property type="match status" value="1"/>
</dbReference>
<comment type="caution">
    <text evidence="12">The sequence shown here is derived from an EMBL/GenBank/DDBJ whole genome shotgun (WGS) entry which is preliminary data.</text>
</comment>
<dbReference type="InterPro" id="IPR046348">
    <property type="entry name" value="SIS_dom_sf"/>
</dbReference>
<dbReference type="GO" id="GO:0004360">
    <property type="term" value="F:glutamine-fructose-6-phosphate transaminase (isomerizing) activity"/>
    <property type="evidence" value="ECO:0007669"/>
    <property type="project" value="UniProtKB-EC"/>
</dbReference>
<keyword evidence="7" id="KW-0808">Transferase</keyword>
<evidence type="ECO:0000256" key="8">
    <source>
        <dbReference type="ARBA" id="ARBA00022737"/>
    </source>
</evidence>
<keyword evidence="5" id="KW-0963">Cytoplasm</keyword>
<dbReference type="Gene3D" id="3.40.50.10490">
    <property type="entry name" value="Glucose-6-phosphate isomerase like protein, domain 1"/>
    <property type="match status" value="2"/>
</dbReference>
<keyword evidence="6" id="KW-0032">Aminotransferase</keyword>
<dbReference type="InterPro" id="IPR001347">
    <property type="entry name" value="SIS_dom"/>
</dbReference>
<evidence type="ECO:0000259" key="11">
    <source>
        <dbReference type="PROSITE" id="PS51464"/>
    </source>
</evidence>
<evidence type="ECO:0000256" key="6">
    <source>
        <dbReference type="ARBA" id="ARBA00022576"/>
    </source>
</evidence>